<feature type="domain" description="CUB" evidence="4">
    <location>
        <begin position="56"/>
        <end position="170"/>
    </location>
</feature>
<feature type="domain" description="CUB" evidence="4">
    <location>
        <begin position="460"/>
        <end position="574"/>
    </location>
</feature>
<organism evidence="5 6">
    <name type="scientific">Paragonimus skrjabini miyazakii</name>
    <dbReference type="NCBI Taxonomy" id="59628"/>
    <lineage>
        <taxon>Eukaryota</taxon>
        <taxon>Metazoa</taxon>
        <taxon>Spiralia</taxon>
        <taxon>Lophotrochozoa</taxon>
        <taxon>Platyhelminthes</taxon>
        <taxon>Trematoda</taxon>
        <taxon>Digenea</taxon>
        <taxon>Plagiorchiida</taxon>
        <taxon>Troglotremata</taxon>
        <taxon>Troglotrematidae</taxon>
        <taxon>Paragonimus</taxon>
    </lineage>
</organism>
<accession>A0A8S9Z5A5</accession>
<reference evidence="5" key="1">
    <citation type="submission" date="2019-07" db="EMBL/GenBank/DDBJ databases">
        <title>Annotation for the trematode Paragonimus miyazaki's.</title>
        <authorList>
            <person name="Choi Y.-J."/>
        </authorList>
    </citation>
    <scope>NUCLEOTIDE SEQUENCE</scope>
    <source>
        <strain evidence="5">Japan</strain>
    </source>
</reference>
<evidence type="ECO:0000256" key="3">
    <source>
        <dbReference type="PROSITE-ProRule" id="PRU00059"/>
    </source>
</evidence>
<dbReference type="Gene3D" id="2.60.120.290">
    <property type="entry name" value="Spermadhesin, CUB domain"/>
    <property type="match status" value="6"/>
</dbReference>
<keyword evidence="6" id="KW-1185">Reference proteome</keyword>
<keyword evidence="1" id="KW-0677">Repeat</keyword>
<dbReference type="SUPFAM" id="SSF49854">
    <property type="entry name" value="Spermadhesin, CUB domain"/>
    <property type="match status" value="6"/>
</dbReference>
<gene>
    <name evidence="5" type="ORF">EG68_02219</name>
</gene>
<sequence>MHPLFRNSASCGGQLASTSGTLNSESIAPLETCVWTITSAPNTRVHLQLDSVNVRCNRAFVGEFTEEFGNSWGSEAYPEFAFCNWQITVDPGRRIYLDFSRVNVESTQLFGRFYDTVLVFDGPTCTSNIIGMFSGTTPMNFTSSVNQIAVMFFTDDSLQDFGFVASYNTTLAEDNAFVKENLSRFGTSKNAIFSQGFHRYLLQKERLLCQFPNFCILTALTQCGGEMTSNSGMITTAGIEPYQLCIWRVTVESDKRIILMIESVDLPTMTDWYRVFDGGDCLGKPIIYAKGITSEKPPSMKSTNNTVVFVTFGGKVKITYNSDCYGNFTGQPQGGFKSPLYSLNYPALSFCNWQVTANLNERLVIRFTQMDVENMGFNGHLSDYILLFDGPSCISPMIGKFTGNQSVTFLSSANHLSTMFISDASVERTGFVAEFFANSAGSTRIEMDIADSTQQTATNCSQIFMNQRNGIISSPNYPGSYPAYAFCNWKITVARDDRILLSLTSVQIESPGNGAQISDVLIVFDGPTCLAPTIAKISGNASQQITSSTNQLSAMFISDDSLEGRGFQATFSAVTCGGDFKGRTGTYSSAGILLNDLCIWRLTAAKHRRLLLRIQSVTLSTPATWYRIMDGDDCLSNVRHFVRGPSTETPGPIKSSRSQLVVITVGGILDFSYEAEYLQKHEVGVVMHSFVYMKNNTFKIFTITTPKQRVLWRFF</sequence>
<dbReference type="EMBL" id="JTDE01000680">
    <property type="protein sequence ID" value="KAF7260593.1"/>
    <property type="molecule type" value="Genomic_DNA"/>
</dbReference>
<keyword evidence="2 3" id="KW-1015">Disulfide bond</keyword>
<feature type="disulfide bond" evidence="3">
    <location>
        <begin position="460"/>
        <end position="487"/>
    </location>
</feature>
<evidence type="ECO:0000313" key="5">
    <source>
        <dbReference type="EMBL" id="KAF7260593.1"/>
    </source>
</evidence>
<evidence type="ECO:0000313" key="6">
    <source>
        <dbReference type="Proteomes" id="UP000822476"/>
    </source>
</evidence>
<proteinExistence type="predicted"/>
<name>A0A8S9Z5A5_9TREM</name>
<comment type="caution">
    <text evidence="5">The sequence shown here is derived from an EMBL/GenBank/DDBJ whole genome shotgun (WGS) entry which is preliminary data.</text>
</comment>
<dbReference type="CDD" id="cd00041">
    <property type="entry name" value="CUB"/>
    <property type="match status" value="3"/>
</dbReference>
<evidence type="ECO:0000256" key="1">
    <source>
        <dbReference type="ARBA" id="ARBA00022737"/>
    </source>
</evidence>
<feature type="domain" description="CUB" evidence="4">
    <location>
        <begin position="223"/>
        <end position="312"/>
    </location>
</feature>
<dbReference type="AlphaFoldDB" id="A0A8S9Z5A5"/>
<dbReference type="OrthoDB" id="6162569at2759"/>
<evidence type="ECO:0000259" key="4">
    <source>
        <dbReference type="PROSITE" id="PS01180"/>
    </source>
</evidence>
<dbReference type="PROSITE" id="PS01180">
    <property type="entry name" value="CUB"/>
    <property type="match status" value="4"/>
</dbReference>
<dbReference type="PANTHER" id="PTHR24251:SF49">
    <property type="entry name" value="DELETED IN MALIGNANT BRAIN TUMORS 1 PROTEIN"/>
    <property type="match status" value="1"/>
</dbReference>
<protein>
    <recommendedName>
        <fullName evidence="4">CUB domain-containing protein</fullName>
    </recommendedName>
</protein>
<comment type="caution">
    <text evidence="3">Lacks conserved residue(s) required for the propagation of feature annotation.</text>
</comment>
<dbReference type="Proteomes" id="UP000822476">
    <property type="component" value="Unassembled WGS sequence"/>
</dbReference>
<feature type="domain" description="CUB" evidence="4">
    <location>
        <begin position="324"/>
        <end position="438"/>
    </location>
</feature>
<dbReference type="InterPro" id="IPR035914">
    <property type="entry name" value="Sperma_CUB_dom_sf"/>
</dbReference>
<evidence type="ECO:0000256" key="2">
    <source>
        <dbReference type="ARBA" id="ARBA00023157"/>
    </source>
</evidence>
<dbReference type="SMART" id="SM00042">
    <property type="entry name" value="CUB"/>
    <property type="match status" value="5"/>
</dbReference>
<dbReference type="Pfam" id="PF00431">
    <property type="entry name" value="CUB"/>
    <property type="match status" value="3"/>
</dbReference>
<dbReference type="PANTHER" id="PTHR24251">
    <property type="entry name" value="OVOCHYMASE-RELATED"/>
    <property type="match status" value="1"/>
</dbReference>
<dbReference type="InterPro" id="IPR000859">
    <property type="entry name" value="CUB_dom"/>
</dbReference>
<feature type="disulfide bond" evidence="3">
    <location>
        <begin position="56"/>
        <end position="83"/>
    </location>
</feature>
<feature type="disulfide bond" evidence="3">
    <location>
        <begin position="324"/>
        <end position="351"/>
    </location>
</feature>